<dbReference type="KEGG" id="caua:113047580"/>
<name>A0A6P6JY23_CARAU</name>
<proteinExistence type="predicted"/>
<evidence type="ECO:0000313" key="4">
    <source>
        <dbReference type="Proteomes" id="UP000515129"/>
    </source>
</evidence>
<evidence type="ECO:0000256" key="2">
    <source>
        <dbReference type="PROSITE-ProRule" id="PRU00176"/>
    </source>
</evidence>
<dbReference type="InterPro" id="IPR035979">
    <property type="entry name" value="RBD_domain_sf"/>
</dbReference>
<keyword evidence="4" id="KW-1185">Reference proteome</keyword>
<evidence type="ECO:0000259" key="3">
    <source>
        <dbReference type="PROSITE" id="PS50102"/>
    </source>
</evidence>
<gene>
    <name evidence="5" type="primary">LOC113047580</name>
</gene>
<accession>A0A6P6JY23</accession>
<dbReference type="Proteomes" id="UP000515129">
    <property type="component" value="Chromosome 28"/>
</dbReference>
<dbReference type="InterPro" id="IPR052462">
    <property type="entry name" value="SLIRP/GR-RBP-like"/>
</dbReference>
<dbReference type="Pfam" id="PF00076">
    <property type="entry name" value="RRM_1"/>
    <property type="match status" value="1"/>
</dbReference>
<dbReference type="OrthoDB" id="10020430at2759"/>
<dbReference type="SUPFAM" id="SSF54928">
    <property type="entry name" value="RNA-binding domain, RBD"/>
    <property type="match status" value="1"/>
</dbReference>
<organism evidence="4 5">
    <name type="scientific">Carassius auratus</name>
    <name type="common">Goldfish</name>
    <dbReference type="NCBI Taxonomy" id="7957"/>
    <lineage>
        <taxon>Eukaryota</taxon>
        <taxon>Metazoa</taxon>
        <taxon>Chordata</taxon>
        <taxon>Craniata</taxon>
        <taxon>Vertebrata</taxon>
        <taxon>Euteleostomi</taxon>
        <taxon>Actinopterygii</taxon>
        <taxon>Neopterygii</taxon>
        <taxon>Teleostei</taxon>
        <taxon>Ostariophysi</taxon>
        <taxon>Cypriniformes</taxon>
        <taxon>Cyprinidae</taxon>
        <taxon>Cyprininae</taxon>
        <taxon>Carassius</taxon>
    </lineage>
</organism>
<protein>
    <submittedName>
        <fullName evidence="5">RNA-binding protein 1</fullName>
    </submittedName>
</protein>
<dbReference type="PROSITE" id="PS50102">
    <property type="entry name" value="RRM"/>
    <property type="match status" value="1"/>
</dbReference>
<dbReference type="SMART" id="SM00360">
    <property type="entry name" value="RRM"/>
    <property type="match status" value="1"/>
</dbReference>
<evidence type="ECO:0000256" key="1">
    <source>
        <dbReference type="ARBA" id="ARBA00022884"/>
    </source>
</evidence>
<dbReference type="GeneID" id="113047580"/>
<reference evidence="5" key="1">
    <citation type="submission" date="2025-08" db="UniProtKB">
        <authorList>
            <consortium name="RefSeq"/>
        </authorList>
    </citation>
    <scope>IDENTIFICATION</scope>
    <source>
        <strain evidence="5">Wakin</strain>
        <tissue evidence="5">Muscle</tissue>
    </source>
</reference>
<sequence length="130" mass="14758">MEPPQRLYIQLPDDFDVLQLPGEWDHGVVVTDLNPHLTESEFHNYFETFGTITECVFKMEKSSQWPKGMGFVRYSSAEEAKAAESRPHYLGGFHLQIKKVITPKLSAQNRSDNQLNGPPCQSFQAGQCVN</sequence>
<dbReference type="InterPro" id="IPR012677">
    <property type="entry name" value="Nucleotide-bd_a/b_plait_sf"/>
</dbReference>
<feature type="domain" description="RRM" evidence="3">
    <location>
        <begin position="26"/>
        <end position="108"/>
    </location>
</feature>
<dbReference type="RefSeq" id="XP_026064744.1">
    <property type="nucleotide sequence ID" value="XM_026208959.1"/>
</dbReference>
<dbReference type="InterPro" id="IPR000504">
    <property type="entry name" value="RRM_dom"/>
</dbReference>
<dbReference type="GO" id="GO:0003723">
    <property type="term" value="F:RNA binding"/>
    <property type="evidence" value="ECO:0007669"/>
    <property type="project" value="UniProtKB-UniRule"/>
</dbReference>
<dbReference type="PANTHER" id="PTHR48027">
    <property type="entry name" value="HETEROGENEOUS NUCLEAR RIBONUCLEOPROTEIN 87F-RELATED"/>
    <property type="match status" value="1"/>
</dbReference>
<dbReference type="Gene3D" id="3.30.70.330">
    <property type="match status" value="1"/>
</dbReference>
<keyword evidence="1 2" id="KW-0694">RNA-binding</keyword>
<dbReference type="AlphaFoldDB" id="A0A6P6JY23"/>
<evidence type="ECO:0000313" key="5">
    <source>
        <dbReference type="RefSeq" id="XP_026064744.1"/>
    </source>
</evidence>